<dbReference type="CDD" id="cd00310">
    <property type="entry name" value="ATP-synt_Fo_a_6"/>
    <property type="match status" value="1"/>
</dbReference>
<keyword evidence="4 11" id="KW-0138">CF(0)</keyword>
<keyword evidence="9 11" id="KW-0472">Membrane</keyword>
<comment type="subcellular location">
    <subcellularLocation>
        <location evidence="11 12">Cell membrane</location>
        <topology evidence="11 12">Multi-pass membrane protein</topology>
    </subcellularLocation>
    <subcellularLocation>
        <location evidence="1">Membrane</location>
        <topology evidence="1">Multi-pass membrane protein</topology>
    </subcellularLocation>
</comment>
<evidence type="ECO:0000256" key="12">
    <source>
        <dbReference type="RuleBase" id="RU000483"/>
    </source>
</evidence>
<name>A0ABS7S7N2_9MICO</name>
<sequence>MLPGERILSTAAIALPILAETEDSSGSGFHAPGIDEFFPPAIFGSTDLDSWWGFDRIMMVRVIMMVVLLLLLWLGIRRAKLVPGRGQNIIELGVEFVRVQIAEQVLGHERAKPYLAMLTTIFFTVLTMNIAGVIPFLNISGNARVGLPLVLAVWVLVVYLAAGVRKHGVGKYLKAQLFPPGIPWPAYLLITPIEALQVFVLRPATLTIRLLANMMAGHLMLVLCFSATNFLLLEGGGLVKLTSALSFAGGIFITLFEVFVALLQAYIFTLLASIYLNFALEEEH</sequence>
<feature type="transmembrane region" description="Helical" evidence="11">
    <location>
        <begin position="57"/>
        <end position="76"/>
    </location>
</feature>
<evidence type="ECO:0000256" key="5">
    <source>
        <dbReference type="ARBA" id="ARBA00022692"/>
    </source>
</evidence>
<dbReference type="Pfam" id="PF00119">
    <property type="entry name" value="ATP-synt_A"/>
    <property type="match status" value="1"/>
</dbReference>
<dbReference type="InterPro" id="IPR035908">
    <property type="entry name" value="F0_ATP_A_sf"/>
</dbReference>
<evidence type="ECO:0000313" key="14">
    <source>
        <dbReference type="Proteomes" id="UP000826651"/>
    </source>
</evidence>
<dbReference type="PANTHER" id="PTHR11410">
    <property type="entry name" value="ATP SYNTHASE SUBUNIT A"/>
    <property type="match status" value="1"/>
</dbReference>
<organism evidence="13 14">
    <name type="scientific">Occultella gossypii</name>
    <dbReference type="NCBI Taxonomy" id="2800820"/>
    <lineage>
        <taxon>Bacteria</taxon>
        <taxon>Bacillati</taxon>
        <taxon>Actinomycetota</taxon>
        <taxon>Actinomycetes</taxon>
        <taxon>Micrococcales</taxon>
        <taxon>Ruaniaceae</taxon>
        <taxon>Occultella</taxon>
    </lineage>
</organism>
<dbReference type="PRINTS" id="PR00123">
    <property type="entry name" value="ATPASEA"/>
</dbReference>
<evidence type="ECO:0000256" key="10">
    <source>
        <dbReference type="ARBA" id="ARBA00023310"/>
    </source>
</evidence>
<comment type="function">
    <text evidence="11 12">Key component of the proton channel; it plays a direct role in the translocation of protons across the membrane.</text>
</comment>
<accession>A0ABS7S7N2</accession>
<dbReference type="PANTHER" id="PTHR11410:SF0">
    <property type="entry name" value="ATP SYNTHASE SUBUNIT A"/>
    <property type="match status" value="1"/>
</dbReference>
<feature type="transmembrane region" description="Helical" evidence="11">
    <location>
        <begin position="114"/>
        <end position="139"/>
    </location>
</feature>
<evidence type="ECO:0000256" key="8">
    <source>
        <dbReference type="ARBA" id="ARBA00023065"/>
    </source>
</evidence>
<keyword evidence="11" id="KW-1003">Cell membrane</keyword>
<dbReference type="InterPro" id="IPR000568">
    <property type="entry name" value="ATP_synth_F0_asu"/>
</dbReference>
<dbReference type="RefSeq" id="WP_223405068.1">
    <property type="nucleotide sequence ID" value="NZ_JAGSHT010000010.1"/>
</dbReference>
<dbReference type="EMBL" id="JAGSHT010000010">
    <property type="protein sequence ID" value="MBZ2196312.1"/>
    <property type="molecule type" value="Genomic_DNA"/>
</dbReference>
<dbReference type="NCBIfam" id="TIGR01131">
    <property type="entry name" value="ATP_synt_6_or_A"/>
    <property type="match status" value="1"/>
</dbReference>
<evidence type="ECO:0000256" key="11">
    <source>
        <dbReference type="HAMAP-Rule" id="MF_01393"/>
    </source>
</evidence>
<dbReference type="Gene3D" id="1.20.120.220">
    <property type="entry name" value="ATP synthase, F0 complex, subunit A"/>
    <property type="match status" value="1"/>
</dbReference>
<feature type="transmembrane region" description="Helical" evidence="11">
    <location>
        <begin position="245"/>
        <end position="278"/>
    </location>
</feature>
<keyword evidence="8 11" id="KW-0406">Ion transport</keyword>
<keyword evidence="10 11" id="KW-0066">ATP synthesis</keyword>
<dbReference type="SUPFAM" id="SSF81336">
    <property type="entry name" value="F1F0 ATP synthase subunit A"/>
    <property type="match status" value="1"/>
</dbReference>
<reference evidence="13 14" key="1">
    <citation type="submission" date="2021-04" db="EMBL/GenBank/DDBJ databases">
        <title>Ruania sp. nov., isolated from sandy soil of mangrove forest.</title>
        <authorList>
            <person name="Ge X."/>
            <person name="Huang R."/>
            <person name="Liu W."/>
        </authorList>
    </citation>
    <scope>NUCLEOTIDE SEQUENCE [LARGE SCALE GENOMIC DNA]</scope>
    <source>
        <strain evidence="13 14">N2-46</strain>
    </source>
</reference>
<evidence type="ECO:0000256" key="4">
    <source>
        <dbReference type="ARBA" id="ARBA00022547"/>
    </source>
</evidence>
<comment type="caution">
    <text evidence="13">The sequence shown here is derived from an EMBL/GenBank/DDBJ whole genome shotgun (WGS) entry which is preliminary data.</text>
</comment>
<dbReference type="HAMAP" id="MF_01393">
    <property type="entry name" value="ATP_synth_a_bact"/>
    <property type="match status" value="1"/>
</dbReference>
<dbReference type="Proteomes" id="UP000826651">
    <property type="component" value="Unassembled WGS sequence"/>
</dbReference>
<keyword evidence="7 11" id="KW-1133">Transmembrane helix</keyword>
<evidence type="ECO:0000256" key="2">
    <source>
        <dbReference type="ARBA" id="ARBA00006810"/>
    </source>
</evidence>
<evidence type="ECO:0000256" key="1">
    <source>
        <dbReference type="ARBA" id="ARBA00004141"/>
    </source>
</evidence>
<protein>
    <recommendedName>
        <fullName evidence="11 12">ATP synthase subunit a</fullName>
    </recommendedName>
    <alternativeName>
        <fullName evidence="11">ATP synthase F0 sector subunit a</fullName>
    </alternativeName>
    <alternativeName>
        <fullName evidence="11">F-ATPase subunit 6</fullName>
    </alternativeName>
</protein>
<keyword evidence="6 11" id="KW-0375">Hydrogen ion transport</keyword>
<proteinExistence type="inferred from homology"/>
<gene>
    <name evidence="11 13" type="primary">atpB</name>
    <name evidence="13" type="ORF">KCQ71_09125</name>
</gene>
<feature type="transmembrane region" description="Helical" evidence="11">
    <location>
        <begin position="145"/>
        <end position="164"/>
    </location>
</feature>
<evidence type="ECO:0000256" key="9">
    <source>
        <dbReference type="ARBA" id="ARBA00023136"/>
    </source>
</evidence>
<evidence type="ECO:0000256" key="6">
    <source>
        <dbReference type="ARBA" id="ARBA00022781"/>
    </source>
</evidence>
<keyword evidence="14" id="KW-1185">Reference proteome</keyword>
<feature type="transmembrane region" description="Helical" evidence="11">
    <location>
        <begin position="210"/>
        <end position="233"/>
    </location>
</feature>
<feature type="transmembrane region" description="Helical" evidence="11">
    <location>
        <begin position="184"/>
        <end position="204"/>
    </location>
</feature>
<keyword evidence="3 11" id="KW-0813">Transport</keyword>
<comment type="similarity">
    <text evidence="2 11 12">Belongs to the ATPase A chain family.</text>
</comment>
<evidence type="ECO:0000256" key="7">
    <source>
        <dbReference type="ARBA" id="ARBA00022989"/>
    </source>
</evidence>
<keyword evidence="5 11" id="KW-0812">Transmembrane</keyword>
<evidence type="ECO:0000256" key="3">
    <source>
        <dbReference type="ARBA" id="ARBA00022448"/>
    </source>
</evidence>
<evidence type="ECO:0000313" key="13">
    <source>
        <dbReference type="EMBL" id="MBZ2196312.1"/>
    </source>
</evidence>
<dbReference type="InterPro" id="IPR045083">
    <property type="entry name" value="ATP_synth_F0_asu_bact/mt"/>
</dbReference>